<dbReference type="AlphaFoldDB" id="A0A8H6JF25"/>
<proteinExistence type="predicted"/>
<accession>A0A8H6JF25</accession>
<name>A0A8H6JF25_9PEZI</name>
<gene>
    <name evidence="1" type="ORF">CSOJ01_05794</name>
</gene>
<comment type="caution">
    <text evidence="1">The sequence shown here is derived from an EMBL/GenBank/DDBJ whole genome shotgun (WGS) entry which is preliminary data.</text>
</comment>
<organism evidence="1 2">
    <name type="scientific">Colletotrichum sojae</name>
    <dbReference type="NCBI Taxonomy" id="2175907"/>
    <lineage>
        <taxon>Eukaryota</taxon>
        <taxon>Fungi</taxon>
        <taxon>Dikarya</taxon>
        <taxon>Ascomycota</taxon>
        <taxon>Pezizomycotina</taxon>
        <taxon>Sordariomycetes</taxon>
        <taxon>Hypocreomycetidae</taxon>
        <taxon>Glomerellales</taxon>
        <taxon>Glomerellaceae</taxon>
        <taxon>Colletotrichum</taxon>
        <taxon>Colletotrichum orchidearum species complex</taxon>
    </lineage>
</organism>
<keyword evidence="2" id="KW-1185">Reference proteome</keyword>
<reference evidence="1 2" key="1">
    <citation type="journal article" date="2020" name="Phytopathology">
        <title>Genome Sequence Resources of Colletotrichum truncatum, C. plurivorum, C. musicola, and C. sojae: Four Species Pathogenic to Soybean (Glycine max).</title>
        <authorList>
            <person name="Rogerio F."/>
            <person name="Boufleur T.R."/>
            <person name="Ciampi-Guillardi M."/>
            <person name="Sukno S.A."/>
            <person name="Thon M.R."/>
            <person name="Massola Junior N.S."/>
            <person name="Baroncelli R."/>
        </authorList>
    </citation>
    <scope>NUCLEOTIDE SEQUENCE [LARGE SCALE GENOMIC DNA]</scope>
    <source>
        <strain evidence="1 2">LFN0009</strain>
    </source>
</reference>
<evidence type="ECO:0000313" key="2">
    <source>
        <dbReference type="Proteomes" id="UP000652219"/>
    </source>
</evidence>
<dbReference type="EMBL" id="WIGN01000075">
    <property type="protein sequence ID" value="KAF6811365.1"/>
    <property type="molecule type" value="Genomic_DNA"/>
</dbReference>
<evidence type="ECO:0000313" key="1">
    <source>
        <dbReference type="EMBL" id="KAF6811365.1"/>
    </source>
</evidence>
<sequence>MISDSAHPLGAAGKLAAGEALKVATLADATGRLDSAVAAAAVSVPAEAGLPAVLGSGEGGDGAEDDSSGELHVGPNVETFLGLRRGGVVGFCDPRPRKPAVIVLDRYFTRSTTGHAIGRVLVAVTVVLFQLDVASSSPACPLIAEK</sequence>
<protein>
    <submittedName>
        <fullName evidence="1">Uncharacterized protein</fullName>
    </submittedName>
</protein>
<dbReference type="Proteomes" id="UP000652219">
    <property type="component" value="Unassembled WGS sequence"/>
</dbReference>